<dbReference type="Proteomes" id="UP000007813">
    <property type="component" value="Unassembled WGS sequence"/>
</dbReference>
<name>J3JFI7_9EURY</name>
<gene>
    <name evidence="1" type="ORF">HSB1_27100</name>
</gene>
<accession>J3JFI7</accession>
<organism evidence="1 2">
    <name type="scientific">Halogranum salarium B-1</name>
    <dbReference type="NCBI Taxonomy" id="1210908"/>
    <lineage>
        <taxon>Archaea</taxon>
        <taxon>Methanobacteriati</taxon>
        <taxon>Methanobacteriota</taxon>
        <taxon>Stenosarchaea group</taxon>
        <taxon>Halobacteria</taxon>
        <taxon>Halobacteriales</taxon>
        <taxon>Haloferacaceae</taxon>
    </lineage>
</organism>
<comment type="caution">
    <text evidence="1">The sequence shown here is derived from an EMBL/GenBank/DDBJ whole genome shotgun (WGS) entry which is preliminary data.</text>
</comment>
<sequence>MEETVVSGRLDISYRTADTGLMSNRLQMMLRATARSSLLCRRRGEKFGPANR</sequence>
<evidence type="ECO:0000313" key="2">
    <source>
        <dbReference type="Proteomes" id="UP000007813"/>
    </source>
</evidence>
<protein>
    <submittedName>
        <fullName evidence="1">Uncharacterized protein</fullName>
    </submittedName>
</protein>
<reference evidence="1 2" key="1">
    <citation type="journal article" date="2012" name="J. Bacteriol.">
        <title>Draft Genome Sequence of the Extremely Halophilic Archaeon Halogranum salarium B-1T.</title>
        <authorList>
            <person name="Kim K.K."/>
            <person name="Lee K.C."/>
            <person name="Lee J.S."/>
        </authorList>
    </citation>
    <scope>NUCLEOTIDE SEQUENCE [LARGE SCALE GENOMIC DNA]</scope>
    <source>
        <strain evidence="1 2">B-1</strain>
    </source>
</reference>
<evidence type="ECO:0000313" key="1">
    <source>
        <dbReference type="EMBL" id="EJN59289.1"/>
    </source>
</evidence>
<proteinExistence type="predicted"/>
<dbReference type="EMBL" id="ALJD01000006">
    <property type="protein sequence ID" value="EJN59289.1"/>
    <property type="molecule type" value="Genomic_DNA"/>
</dbReference>
<dbReference type="AlphaFoldDB" id="J3JFI7"/>